<keyword evidence="8" id="KW-1185">Reference proteome</keyword>
<evidence type="ECO:0000259" key="6">
    <source>
        <dbReference type="Pfam" id="PF05175"/>
    </source>
</evidence>
<keyword evidence="5" id="KW-0949">S-adenosyl-L-methionine</keyword>
<keyword evidence="3 7" id="KW-0489">Methyltransferase</keyword>
<dbReference type="InterPro" id="IPR029063">
    <property type="entry name" value="SAM-dependent_MTases_sf"/>
</dbReference>
<keyword evidence="2" id="KW-0698">rRNA processing</keyword>
<dbReference type="Proteomes" id="UP001165423">
    <property type="component" value="Unassembled WGS sequence"/>
</dbReference>
<accession>A0ABT0A6J0</accession>
<dbReference type="InterPro" id="IPR002052">
    <property type="entry name" value="DNA_methylase_N6_adenine_CS"/>
</dbReference>
<comment type="caution">
    <text evidence="7">The sequence shown here is derived from an EMBL/GenBank/DDBJ whole genome shotgun (WGS) entry which is preliminary data.</text>
</comment>
<dbReference type="PROSITE" id="PS00092">
    <property type="entry name" value="N6_MTASE"/>
    <property type="match status" value="1"/>
</dbReference>
<dbReference type="InterPro" id="IPR007848">
    <property type="entry name" value="Small_mtfrase_dom"/>
</dbReference>
<gene>
    <name evidence="7" type="ORF">MQC88_11680</name>
</gene>
<organism evidence="7 8">
    <name type="scientific">Cognatiluteimonas sedimenti</name>
    <dbReference type="NCBI Taxonomy" id="2927791"/>
    <lineage>
        <taxon>Bacteria</taxon>
        <taxon>Pseudomonadati</taxon>
        <taxon>Pseudomonadota</taxon>
        <taxon>Gammaproteobacteria</taxon>
        <taxon>Lysobacterales</taxon>
        <taxon>Lysobacteraceae</taxon>
        <taxon>Cognatiluteimonas</taxon>
    </lineage>
</organism>
<name>A0ABT0A6J0_9GAMM</name>
<sequence length="353" mass="37685">MTAGADPALDTLLLPFANGALAWPQAGGALFLGARAGWALQHQPLPGLVCEQDSRPAAEALERAGLVLRRQDETSPRHPLVLLLPPRQREQARALFARALDCVAPGGIVVACMPNREGAKSGQADLARLAGPLQVLSKHHCRVFWTQALSGPADPALAAHWRTLDAPRRIADARVPGGGFTSRPGVFAWDRIDAASALLVEHLPGDLRGQVADLGAGWGYLAMQVLAHCPGVTALDLYEADARALELARANLRAQAPRVPLEFHWHDVATGLPRRYDAIVSNPPFHALGGDPRPDLGRAFIAAAAAALQPGGRLWLVANRHLPYEAVLDASFGSVRTVAQRDGFKVIEALRAR</sequence>
<dbReference type="PANTHER" id="PTHR47816:SF4">
    <property type="entry name" value="RIBOSOMAL RNA SMALL SUBUNIT METHYLTRANSFERASE C"/>
    <property type="match status" value="1"/>
</dbReference>
<keyword evidence="1" id="KW-0963">Cytoplasm</keyword>
<dbReference type="GO" id="GO:0008168">
    <property type="term" value="F:methyltransferase activity"/>
    <property type="evidence" value="ECO:0007669"/>
    <property type="project" value="UniProtKB-KW"/>
</dbReference>
<dbReference type="InterPro" id="IPR046977">
    <property type="entry name" value="RsmC/RlmG"/>
</dbReference>
<dbReference type="RefSeq" id="WP_243322250.1">
    <property type="nucleotide sequence ID" value="NZ_JALGCL010000004.1"/>
</dbReference>
<dbReference type="GO" id="GO:0032259">
    <property type="term" value="P:methylation"/>
    <property type="evidence" value="ECO:0007669"/>
    <property type="project" value="UniProtKB-KW"/>
</dbReference>
<dbReference type="Pfam" id="PF05175">
    <property type="entry name" value="MTS"/>
    <property type="match status" value="1"/>
</dbReference>
<feature type="domain" description="Methyltransferase small" evidence="6">
    <location>
        <begin position="180"/>
        <end position="347"/>
    </location>
</feature>
<dbReference type="SUPFAM" id="SSF53335">
    <property type="entry name" value="S-adenosyl-L-methionine-dependent methyltransferases"/>
    <property type="match status" value="1"/>
</dbReference>
<evidence type="ECO:0000256" key="1">
    <source>
        <dbReference type="ARBA" id="ARBA00022490"/>
    </source>
</evidence>
<evidence type="ECO:0000313" key="8">
    <source>
        <dbReference type="Proteomes" id="UP001165423"/>
    </source>
</evidence>
<dbReference type="CDD" id="cd02440">
    <property type="entry name" value="AdoMet_MTases"/>
    <property type="match status" value="1"/>
</dbReference>
<evidence type="ECO:0000256" key="2">
    <source>
        <dbReference type="ARBA" id="ARBA00022552"/>
    </source>
</evidence>
<proteinExistence type="predicted"/>
<keyword evidence="4" id="KW-0808">Transferase</keyword>
<reference evidence="7 8" key="1">
    <citation type="submission" date="2022-03" db="EMBL/GenBank/DDBJ databases">
        <title>Luteimonas soily sp. nov., a novel bacterium isolated from the soil.</title>
        <authorList>
            <person name="Zhang X."/>
        </authorList>
    </citation>
    <scope>NUCLEOTIDE SEQUENCE [LARGE SCALE GENOMIC DNA]</scope>
    <source>
        <strain evidence="7 8">50</strain>
    </source>
</reference>
<dbReference type="EMBL" id="JALGCL010000004">
    <property type="protein sequence ID" value="MCJ0826603.1"/>
    <property type="molecule type" value="Genomic_DNA"/>
</dbReference>
<dbReference type="PANTHER" id="PTHR47816">
    <property type="entry name" value="RIBOSOMAL RNA SMALL SUBUNIT METHYLTRANSFERASE C"/>
    <property type="match status" value="1"/>
</dbReference>
<evidence type="ECO:0000313" key="7">
    <source>
        <dbReference type="EMBL" id="MCJ0826603.1"/>
    </source>
</evidence>
<dbReference type="Gene3D" id="3.40.50.150">
    <property type="entry name" value="Vaccinia Virus protein VP39"/>
    <property type="match status" value="2"/>
</dbReference>
<evidence type="ECO:0000256" key="4">
    <source>
        <dbReference type="ARBA" id="ARBA00022679"/>
    </source>
</evidence>
<evidence type="ECO:0000256" key="3">
    <source>
        <dbReference type="ARBA" id="ARBA00022603"/>
    </source>
</evidence>
<evidence type="ECO:0000256" key="5">
    <source>
        <dbReference type="ARBA" id="ARBA00022691"/>
    </source>
</evidence>
<protein>
    <submittedName>
        <fullName evidence="7">Class I SAM-dependent methyltransferase</fullName>
    </submittedName>
</protein>